<dbReference type="InterPro" id="IPR045166">
    <property type="entry name" value="Spp2-like"/>
</dbReference>
<dbReference type="Pfam" id="PF12656">
    <property type="entry name" value="G-patch_2"/>
    <property type="match status" value="1"/>
</dbReference>
<keyword evidence="7" id="KW-1185">Reference proteome</keyword>
<evidence type="ECO:0000256" key="4">
    <source>
        <dbReference type="SAM" id="MobiDB-lite"/>
    </source>
</evidence>
<evidence type="ECO:0000313" key="7">
    <source>
        <dbReference type="Proteomes" id="UP000029665"/>
    </source>
</evidence>
<comment type="caution">
    <text evidence="6">The sequence shown here is derived from an EMBL/GenBank/DDBJ whole genome shotgun (WGS) entry which is preliminary data.</text>
</comment>
<gene>
    <name evidence="6" type="ORF">BN946_scf184790.g15</name>
</gene>
<dbReference type="PANTHER" id="PTHR15818">
    <property type="entry name" value="G PATCH AND KOW-CONTAINING"/>
    <property type="match status" value="1"/>
</dbReference>
<feature type="compositionally biased region" description="Low complexity" evidence="4">
    <location>
        <begin position="207"/>
        <end position="227"/>
    </location>
</feature>
<dbReference type="GO" id="GO:0005681">
    <property type="term" value="C:spliceosomal complex"/>
    <property type="evidence" value="ECO:0007669"/>
    <property type="project" value="TreeGrafter"/>
</dbReference>
<feature type="compositionally biased region" description="Basic and acidic residues" evidence="4">
    <location>
        <begin position="303"/>
        <end position="335"/>
    </location>
</feature>
<comment type="similarity">
    <text evidence="2">Belongs to the SPP2 family.</text>
</comment>
<feature type="compositionally biased region" description="Polar residues" evidence="4">
    <location>
        <begin position="1"/>
        <end position="12"/>
    </location>
</feature>
<feature type="compositionally biased region" description="Low complexity" evidence="4">
    <location>
        <begin position="45"/>
        <end position="61"/>
    </location>
</feature>
<evidence type="ECO:0000259" key="5">
    <source>
        <dbReference type="PROSITE" id="PS50174"/>
    </source>
</evidence>
<feature type="compositionally biased region" description="Polar residues" evidence="4">
    <location>
        <begin position="147"/>
        <end position="157"/>
    </location>
</feature>
<evidence type="ECO:0000313" key="6">
    <source>
        <dbReference type="EMBL" id="CDO68666.1"/>
    </source>
</evidence>
<comment type="subcellular location">
    <subcellularLocation>
        <location evidence="1">Nucleus</location>
    </subcellularLocation>
</comment>
<dbReference type="HOGENOM" id="CLU_045413_0_0_1"/>
<feature type="compositionally biased region" description="Basic and acidic residues" evidence="4">
    <location>
        <begin position="366"/>
        <end position="453"/>
    </location>
</feature>
<feature type="region of interest" description="Disordered" evidence="4">
    <location>
        <begin position="1"/>
        <end position="82"/>
    </location>
</feature>
<evidence type="ECO:0000256" key="2">
    <source>
        <dbReference type="ARBA" id="ARBA00008576"/>
    </source>
</evidence>
<proteinExistence type="inferred from homology"/>
<dbReference type="STRING" id="5643.A0A060S395"/>
<feature type="compositionally biased region" description="Low complexity" evidence="4">
    <location>
        <begin position="336"/>
        <end position="356"/>
    </location>
</feature>
<feature type="compositionally biased region" description="Basic and acidic residues" evidence="4">
    <location>
        <begin position="187"/>
        <end position="204"/>
    </location>
</feature>
<dbReference type="EMBL" id="CCBP010000023">
    <property type="protein sequence ID" value="CDO68666.1"/>
    <property type="molecule type" value="Genomic_DNA"/>
</dbReference>
<feature type="compositionally biased region" description="Acidic residues" evidence="4">
    <location>
        <begin position="71"/>
        <end position="82"/>
    </location>
</feature>
<sequence length="453" mass="50440">MSSSSGQPSKVSFTIRRPAPAGRNGSDSDSSFKVPPLPRHLSGTSTPSSPLARSAPASPKPNARTYVERDSSDEDSEPEDELVTGFDEFGIKRVHEKPKPQGPLVIPALKNKDWRELARKRKQLYVPPSAGVQTGADGSVGGLGTRDTINSGPQVSGLQVKKRIKLEECEDASMQDGEGAHASAETIDVKAEVKPEEETEDQKALRAILSSAASGGDAGIDGPQIDIIPPPPISEDDAYKQDVEELPEPATLDDYERVPVSQFGAALLRGMGWKEGTAASKKGKGLVEPWLPQSRPALLGIGAKEKEVFDDGSKKKGKSRPERRYVPVIKKERSGGESASGREGSSRPRSPGSSRNGSRRPSRSPSPDRRKDKDRDGDRRRDDRDRDRYRDEERDKDKDRERFHERDRRRHDDYDSSRRDRDRDYDSSSRRDRDRRRDRSADNYESSRRKDKY</sequence>
<dbReference type="OrthoDB" id="5577072at2759"/>
<accession>A0A060S395</accession>
<dbReference type="AlphaFoldDB" id="A0A060S395"/>
<organism evidence="6 7">
    <name type="scientific">Pycnoporus cinnabarinus</name>
    <name type="common">Cinnabar-red polypore</name>
    <name type="synonym">Trametes cinnabarina</name>
    <dbReference type="NCBI Taxonomy" id="5643"/>
    <lineage>
        <taxon>Eukaryota</taxon>
        <taxon>Fungi</taxon>
        <taxon>Dikarya</taxon>
        <taxon>Basidiomycota</taxon>
        <taxon>Agaricomycotina</taxon>
        <taxon>Agaricomycetes</taxon>
        <taxon>Polyporales</taxon>
        <taxon>Polyporaceae</taxon>
        <taxon>Trametes</taxon>
    </lineage>
</organism>
<reference evidence="6" key="1">
    <citation type="submission" date="2014-01" db="EMBL/GenBank/DDBJ databases">
        <title>The genome of the white-rot fungus Pycnoporus cinnabarinus: a basidiomycete model with a versatile arsenal for lignocellulosic biomass breakdown.</title>
        <authorList>
            <person name="Levasseur A."/>
            <person name="Lomascolo A."/>
            <person name="Ruiz-Duenas F.J."/>
            <person name="Uzan E."/>
            <person name="Piumi F."/>
            <person name="Kues U."/>
            <person name="Ram A.F.J."/>
            <person name="Murat C."/>
            <person name="Haon M."/>
            <person name="Benoit I."/>
            <person name="Arfi Y."/>
            <person name="Chevret D."/>
            <person name="Drula E."/>
            <person name="Kwon M.J."/>
            <person name="Gouret P."/>
            <person name="Lesage-Meessen L."/>
            <person name="Lombard V."/>
            <person name="Mariette J."/>
            <person name="Noirot C."/>
            <person name="Park J."/>
            <person name="Patyshakuliyeva A."/>
            <person name="Wieneger R.A.B."/>
            <person name="Wosten H.A.B."/>
            <person name="Martin F."/>
            <person name="Coutinho P.M."/>
            <person name="de Vries R."/>
            <person name="Martinez A.T."/>
            <person name="Klopp C."/>
            <person name="Pontarotti P."/>
            <person name="Henrissat B."/>
            <person name="Record E."/>
        </authorList>
    </citation>
    <scope>NUCLEOTIDE SEQUENCE [LARGE SCALE GENOMIC DNA]</scope>
    <source>
        <strain evidence="6">BRFM137</strain>
    </source>
</reference>
<evidence type="ECO:0000256" key="1">
    <source>
        <dbReference type="ARBA" id="ARBA00004123"/>
    </source>
</evidence>
<dbReference type="InterPro" id="IPR000467">
    <property type="entry name" value="G_patch_dom"/>
</dbReference>
<keyword evidence="3" id="KW-0539">Nucleus</keyword>
<feature type="region of interest" description="Disordered" evidence="4">
    <location>
        <begin position="275"/>
        <end position="453"/>
    </location>
</feature>
<dbReference type="PANTHER" id="PTHR15818:SF2">
    <property type="entry name" value="G-PATCH DOMAIN AND KOW MOTIFS-CONTAINING PROTEIN"/>
    <property type="match status" value="1"/>
</dbReference>
<dbReference type="GO" id="GO:0003676">
    <property type="term" value="F:nucleic acid binding"/>
    <property type="evidence" value="ECO:0007669"/>
    <property type="project" value="InterPro"/>
</dbReference>
<feature type="domain" description="G-patch" evidence="5">
    <location>
        <begin position="260"/>
        <end position="306"/>
    </location>
</feature>
<dbReference type="Proteomes" id="UP000029665">
    <property type="component" value="Unassembled WGS sequence"/>
</dbReference>
<feature type="region of interest" description="Disordered" evidence="4">
    <location>
        <begin position="126"/>
        <end position="252"/>
    </location>
</feature>
<dbReference type="GO" id="GO:0000398">
    <property type="term" value="P:mRNA splicing, via spliceosome"/>
    <property type="evidence" value="ECO:0007669"/>
    <property type="project" value="InterPro"/>
</dbReference>
<evidence type="ECO:0000256" key="3">
    <source>
        <dbReference type="ARBA" id="ARBA00023242"/>
    </source>
</evidence>
<protein>
    <recommendedName>
        <fullName evidence="5">G-patch domain-containing protein</fullName>
    </recommendedName>
</protein>
<name>A0A060S395_PYCCI</name>
<dbReference type="InterPro" id="IPR026822">
    <property type="entry name" value="Spp2/MOS2_G-patch"/>
</dbReference>
<dbReference type="OMA" id="AWGKSAM"/>
<dbReference type="PROSITE" id="PS50174">
    <property type="entry name" value="G_PATCH"/>
    <property type="match status" value="1"/>
</dbReference>